<organism evidence="2 3">
    <name type="scientific">Mycobacterium terramassiliense</name>
    <dbReference type="NCBI Taxonomy" id="1841859"/>
    <lineage>
        <taxon>Bacteria</taxon>
        <taxon>Bacillati</taxon>
        <taxon>Actinomycetota</taxon>
        <taxon>Actinomycetes</taxon>
        <taxon>Mycobacteriales</taxon>
        <taxon>Mycobacteriaceae</taxon>
        <taxon>Mycobacterium</taxon>
    </lineage>
</organism>
<evidence type="ECO:0000313" key="2">
    <source>
        <dbReference type="EMBL" id="SPM29716.1"/>
    </source>
</evidence>
<name>A0A2U3NDX4_9MYCO</name>
<keyword evidence="3" id="KW-1185">Reference proteome</keyword>
<reference evidence="2 3" key="1">
    <citation type="submission" date="2017-01" db="EMBL/GenBank/DDBJ databases">
        <authorList>
            <consortium name="Urmite Genomes"/>
        </authorList>
    </citation>
    <scope>NUCLEOTIDE SEQUENCE [LARGE SCALE GENOMIC DNA]</scope>
    <source>
        <strain evidence="2 3">AB308</strain>
    </source>
</reference>
<feature type="compositionally biased region" description="Basic and acidic residues" evidence="1">
    <location>
        <begin position="1"/>
        <end position="12"/>
    </location>
</feature>
<sequence length="167" mass="17409">VGAKHRMIEPSEQRTSGHRKLPRKARAIATGCEIVTGAVLCAVSLTALVTNTAEPEKPTVEATLGPAPVSQPVRQQGTVIAVSADSVTARSVDGYTQTYLVTPNTAFITNGSRSAIAASHFEINDHVDIIGTIRNGTALATAVADRDMTNGNGLPMDHVVAQPVSGR</sequence>
<evidence type="ECO:0000256" key="1">
    <source>
        <dbReference type="SAM" id="MobiDB-lite"/>
    </source>
</evidence>
<protein>
    <recommendedName>
        <fullName evidence="4">DUF5666 domain-containing protein</fullName>
    </recommendedName>
</protein>
<feature type="region of interest" description="Disordered" evidence="1">
    <location>
        <begin position="1"/>
        <end position="21"/>
    </location>
</feature>
<evidence type="ECO:0000313" key="3">
    <source>
        <dbReference type="Proteomes" id="UP000241595"/>
    </source>
</evidence>
<dbReference type="EMBL" id="FTRV01000013">
    <property type="protein sequence ID" value="SPM29716.1"/>
    <property type="molecule type" value="Genomic_DNA"/>
</dbReference>
<dbReference type="AlphaFoldDB" id="A0A2U3NDX4"/>
<feature type="non-terminal residue" evidence="2">
    <location>
        <position position="1"/>
    </location>
</feature>
<accession>A0A2U3NDX4</accession>
<evidence type="ECO:0008006" key="4">
    <source>
        <dbReference type="Google" id="ProtNLM"/>
    </source>
</evidence>
<proteinExistence type="predicted"/>
<gene>
    <name evidence="2" type="ORF">MTAB308_3208</name>
</gene>
<dbReference type="Proteomes" id="UP000241595">
    <property type="component" value="Unassembled WGS sequence"/>
</dbReference>